<evidence type="ECO:0000313" key="6">
    <source>
        <dbReference type="Proteomes" id="UP001163115"/>
    </source>
</evidence>
<dbReference type="SUPFAM" id="SSF53335">
    <property type="entry name" value="S-adenosyl-L-methionine-dependent methyltransferases"/>
    <property type="match status" value="1"/>
</dbReference>
<protein>
    <submittedName>
        <fullName evidence="5">Methyltransferase</fullName>
    </submittedName>
</protein>
<reference evidence="5" key="1">
    <citation type="submission" date="2022-11" db="EMBL/GenBank/DDBJ databases">
        <title>Lacrimispora xylanolytica sy1, complete genome.</title>
        <authorList>
            <person name="Choi S."/>
        </authorList>
    </citation>
    <scope>NUCLEOTIDE SEQUENCE</scope>
    <source>
        <strain evidence="5">Sy1</strain>
    </source>
</reference>
<dbReference type="Proteomes" id="UP001163115">
    <property type="component" value="Chromosome"/>
</dbReference>
<keyword evidence="6" id="KW-1185">Reference proteome</keyword>
<dbReference type="CDD" id="cd02440">
    <property type="entry name" value="AdoMet_MTases"/>
    <property type="match status" value="1"/>
</dbReference>
<keyword evidence="1 5" id="KW-0489">Methyltransferase</keyword>
<dbReference type="InterPro" id="IPR036388">
    <property type="entry name" value="WH-like_DNA-bd_sf"/>
</dbReference>
<dbReference type="Gene3D" id="3.40.50.150">
    <property type="entry name" value="Vaccinia Virus protein VP39"/>
    <property type="match status" value="1"/>
</dbReference>
<feature type="domain" description="O-methyltransferase C-terminal" evidence="4">
    <location>
        <begin position="167"/>
        <end position="282"/>
    </location>
</feature>
<dbReference type="InterPro" id="IPR001077">
    <property type="entry name" value="COMT_C"/>
</dbReference>
<dbReference type="InterPro" id="IPR036390">
    <property type="entry name" value="WH_DNA-bd_sf"/>
</dbReference>
<keyword evidence="3" id="KW-0949">S-adenosyl-L-methionine</keyword>
<dbReference type="GO" id="GO:0032259">
    <property type="term" value="P:methylation"/>
    <property type="evidence" value="ECO:0007669"/>
    <property type="project" value="UniProtKB-KW"/>
</dbReference>
<proteinExistence type="predicted"/>
<organism evidence="5 6">
    <name type="scientific">Lacrimispora xylanolytica</name>
    <dbReference type="NCBI Taxonomy" id="29375"/>
    <lineage>
        <taxon>Bacteria</taxon>
        <taxon>Bacillati</taxon>
        <taxon>Bacillota</taxon>
        <taxon>Clostridia</taxon>
        <taxon>Lachnospirales</taxon>
        <taxon>Lachnospiraceae</taxon>
        <taxon>Lacrimispora</taxon>
    </lineage>
</organism>
<dbReference type="InterPro" id="IPR016461">
    <property type="entry name" value="COMT-like"/>
</dbReference>
<dbReference type="Pfam" id="PF00891">
    <property type="entry name" value="Methyltransf_2"/>
    <property type="match status" value="1"/>
</dbReference>
<dbReference type="EMBL" id="CP113524">
    <property type="protein sequence ID" value="WAJ22579.1"/>
    <property type="molecule type" value="Genomic_DNA"/>
</dbReference>
<keyword evidence="2" id="KW-0808">Transferase</keyword>
<dbReference type="SUPFAM" id="SSF46785">
    <property type="entry name" value="Winged helix' DNA-binding domain"/>
    <property type="match status" value="1"/>
</dbReference>
<dbReference type="PANTHER" id="PTHR43712:SF2">
    <property type="entry name" value="O-METHYLTRANSFERASE CICE"/>
    <property type="match status" value="1"/>
</dbReference>
<evidence type="ECO:0000259" key="4">
    <source>
        <dbReference type="Pfam" id="PF00891"/>
    </source>
</evidence>
<evidence type="ECO:0000256" key="3">
    <source>
        <dbReference type="ARBA" id="ARBA00022691"/>
    </source>
</evidence>
<gene>
    <name evidence="5" type="ORF">OW255_13480</name>
</gene>
<dbReference type="PANTHER" id="PTHR43712">
    <property type="entry name" value="PUTATIVE (AFU_ORTHOLOGUE AFUA_4G14580)-RELATED"/>
    <property type="match status" value="1"/>
</dbReference>
<dbReference type="GO" id="GO:0008168">
    <property type="term" value="F:methyltransferase activity"/>
    <property type="evidence" value="ECO:0007669"/>
    <property type="project" value="UniProtKB-KW"/>
</dbReference>
<accession>A0ABY7A805</accession>
<sequence length="344" mass="38635">MVKPQLNPGQYYKLLHQKRVTELFLSGLRLHIFTELEGWETPASVAARTGLNERNVSLFLNALASIGMLEKDGTRFCNTPESNEFLNETSPLYLGECLLFRENMMSLHSIDEKVKNGPDIQTLHQNIGAEVYDFCEMAKVTVPEMYTGRVQSLLAAVKELFIDRQPGKILDLGGGSGVFAMELVAAFPESKGVVFEHPKVTALPRRLITERGLSSRIEVMEGDFNKDGIGEDYDLIIASGVLDFAKDYLDSFLEKLKHALSANGYLYIVTHEVSEDYQNPPESILGWLSSHLDGLDLLLTKNTIEQALMKHGFHCMEKRDVGGMFKGLPGKFYQVIKEEEHQDD</sequence>
<dbReference type="Gene3D" id="1.10.10.10">
    <property type="entry name" value="Winged helix-like DNA-binding domain superfamily/Winged helix DNA-binding domain"/>
    <property type="match status" value="1"/>
</dbReference>
<evidence type="ECO:0000256" key="1">
    <source>
        <dbReference type="ARBA" id="ARBA00022603"/>
    </source>
</evidence>
<dbReference type="RefSeq" id="WP_268114331.1">
    <property type="nucleotide sequence ID" value="NZ_CP113524.1"/>
</dbReference>
<name>A0ABY7A805_9FIRM</name>
<evidence type="ECO:0000256" key="2">
    <source>
        <dbReference type="ARBA" id="ARBA00022679"/>
    </source>
</evidence>
<dbReference type="InterPro" id="IPR029063">
    <property type="entry name" value="SAM-dependent_MTases_sf"/>
</dbReference>
<dbReference type="PROSITE" id="PS51683">
    <property type="entry name" value="SAM_OMT_II"/>
    <property type="match status" value="1"/>
</dbReference>
<evidence type="ECO:0000313" key="5">
    <source>
        <dbReference type="EMBL" id="WAJ22579.1"/>
    </source>
</evidence>